<sequence length="144" mass="15949">MASVMKFLGAALLLLLYSKVFAYLGEFSQGRTLVSLGQYDTGDLYSSAPVYNVTFYNGCTDCDVVDLSLRCPGFKTLKPIDPFIFKPSGDSCIISRGLQIYTGVTINFTYAWESQYPFEIAHYHFECAPPPESEVKGAARIVRG</sequence>
<protein>
    <submittedName>
        <fullName evidence="3">Uncharacterized protein</fullName>
    </submittedName>
</protein>
<dbReference type="EMBL" id="JBJKBG010000003">
    <property type="protein sequence ID" value="KAL3745463.1"/>
    <property type="molecule type" value="Genomic_DNA"/>
</dbReference>
<dbReference type="PANTHER" id="PTHR33184">
    <property type="entry name" value="PROTEIN TAPETUM DETERMINANT 1-LIKE-RELATED"/>
    <property type="match status" value="1"/>
</dbReference>
<dbReference type="PANTHER" id="PTHR33184:SF72">
    <property type="entry name" value="BETA-1,3-N-ACETYLGLUCOSAMINYLTRANSFERASE FAMILY PROTEIN"/>
    <property type="match status" value="1"/>
</dbReference>
<evidence type="ECO:0000256" key="1">
    <source>
        <dbReference type="ARBA" id="ARBA00022729"/>
    </source>
</evidence>
<evidence type="ECO:0000256" key="2">
    <source>
        <dbReference type="SAM" id="SignalP"/>
    </source>
</evidence>
<dbReference type="AlphaFoldDB" id="A0ABD3L4G9"/>
<feature type="chain" id="PRO_5044823863" evidence="2">
    <location>
        <begin position="23"/>
        <end position="144"/>
    </location>
</feature>
<accession>A0ABD3L4G9</accession>
<dbReference type="InterPro" id="IPR040361">
    <property type="entry name" value="TPD1"/>
</dbReference>
<dbReference type="Pfam" id="PF24068">
    <property type="entry name" value="TPD1_C"/>
    <property type="match status" value="1"/>
</dbReference>
<dbReference type="Proteomes" id="UP001634007">
    <property type="component" value="Unassembled WGS sequence"/>
</dbReference>
<evidence type="ECO:0000313" key="3">
    <source>
        <dbReference type="EMBL" id="KAL3745463.1"/>
    </source>
</evidence>
<gene>
    <name evidence="3" type="ORF">ACJRO7_014549</name>
</gene>
<keyword evidence="1 2" id="KW-0732">Signal</keyword>
<proteinExistence type="predicted"/>
<comment type="caution">
    <text evidence="3">The sequence shown here is derived from an EMBL/GenBank/DDBJ whole genome shotgun (WGS) entry which is preliminary data.</text>
</comment>
<organism evidence="3 4">
    <name type="scientific">Eucalyptus globulus</name>
    <name type="common">Tasmanian blue gum</name>
    <dbReference type="NCBI Taxonomy" id="34317"/>
    <lineage>
        <taxon>Eukaryota</taxon>
        <taxon>Viridiplantae</taxon>
        <taxon>Streptophyta</taxon>
        <taxon>Embryophyta</taxon>
        <taxon>Tracheophyta</taxon>
        <taxon>Spermatophyta</taxon>
        <taxon>Magnoliopsida</taxon>
        <taxon>eudicotyledons</taxon>
        <taxon>Gunneridae</taxon>
        <taxon>Pentapetalae</taxon>
        <taxon>rosids</taxon>
        <taxon>malvids</taxon>
        <taxon>Myrtales</taxon>
        <taxon>Myrtaceae</taxon>
        <taxon>Myrtoideae</taxon>
        <taxon>Eucalypteae</taxon>
        <taxon>Eucalyptus</taxon>
    </lineage>
</organism>
<reference evidence="3 4" key="1">
    <citation type="submission" date="2024-11" db="EMBL/GenBank/DDBJ databases">
        <title>Chromosome-level genome assembly of Eucalyptus globulus Labill. provides insights into its genome evolution.</title>
        <authorList>
            <person name="Li X."/>
        </authorList>
    </citation>
    <scope>NUCLEOTIDE SEQUENCE [LARGE SCALE GENOMIC DNA]</scope>
    <source>
        <strain evidence="3">CL2024</strain>
        <tissue evidence="3">Fresh tender leaves</tissue>
    </source>
</reference>
<keyword evidence="4" id="KW-1185">Reference proteome</keyword>
<feature type="signal peptide" evidence="2">
    <location>
        <begin position="1"/>
        <end position="22"/>
    </location>
</feature>
<name>A0ABD3L4G9_EUCGL</name>
<evidence type="ECO:0000313" key="4">
    <source>
        <dbReference type="Proteomes" id="UP001634007"/>
    </source>
</evidence>